<dbReference type="Gene3D" id="1.10.287.130">
    <property type="match status" value="1"/>
</dbReference>
<dbReference type="CDD" id="cd00082">
    <property type="entry name" value="HisKA"/>
    <property type="match status" value="1"/>
</dbReference>
<dbReference type="Pfam" id="PF02518">
    <property type="entry name" value="HATPase_c"/>
    <property type="match status" value="1"/>
</dbReference>
<accession>A0A6L9MWI0</accession>
<dbReference type="SUPFAM" id="SSF47384">
    <property type="entry name" value="Homodimeric domain of signal transducing histidine kinase"/>
    <property type="match status" value="1"/>
</dbReference>
<evidence type="ECO:0000256" key="6">
    <source>
        <dbReference type="SAM" id="Coils"/>
    </source>
</evidence>
<dbReference type="InterPro" id="IPR004358">
    <property type="entry name" value="Sig_transdc_His_kin-like_C"/>
</dbReference>
<dbReference type="InterPro" id="IPR032255">
    <property type="entry name" value="HBM"/>
</dbReference>
<dbReference type="SUPFAM" id="SSF52172">
    <property type="entry name" value="CheY-like"/>
    <property type="match status" value="1"/>
</dbReference>
<evidence type="ECO:0000313" key="11">
    <source>
        <dbReference type="Proteomes" id="UP000478837"/>
    </source>
</evidence>
<dbReference type="PANTHER" id="PTHR45339">
    <property type="entry name" value="HYBRID SIGNAL TRANSDUCTION HISTIDINE KINASE J"/>
    <property type="match status" value="1"/>
</dbReference>
<gene>
    <name evidence="10" type="ORF">GTW09_13905</name>
</gene>
<dbReference type="PANTHER" id="PTHR45339:SF1">
    <property type="entry name" value="HYBRID SIGNAL TRANSDUCTION HISTIDINE KINASE J"/>
    <property type="match status" value="1"/>
</dbReference>
<comment type="caution">
    <text evidence="10">The sequence shown here is derived from an EMBL/GenBank/DDBJ whole genome shotgun (WGS) entry which is preliminary data.</text>
</comment>
<dbReference type="GO" id="GO:0000155">
    <property type="term" value="F:phosphorelay sensor kinase activity"/>
    <property type="evidence" value="ECO:0007669"/>
    <property type="project" value="InterPro"/>
</dbReference>
<dbReference type="InterPro" id="IPR005467">
    <property type="entry name" value="His_kinase_dom"/>
</dbReference>
<reference evidence="10 11" key="1">
    <citation type="submission" date="2020-01" db="EMBL/GenBank/DDBJ databases">
        <title>Genomes of bacteria type strains.</title>
        <authorList>
            <person name="Chen J."/>
            <person name="Zhu S."/>
            <person name="Yang J."/>
        </authorList>
    </citation>
    <scope>NUCLEOTIDE SEQUENCE [LARGE SCALE GENOMIC DNA]</scope>
    <source>
        <strain evidence="10 11">LMG 22958</strain>
    </source>
</reference>
<dbReference type="Pfam" id="PF00512">
    <property type="entry name" value="HisKA"/>
    <property type="match status" value="1"/>
</dbReference>
<keyword evidence="7" id="KW-0472">Membrane</keyword>
<dbReference type="Gene3D" id="3.40.50.2300">
    <property type="match status" value="1"/>
</dbReference>
<dbReference type="Proteomes" id="UP000478837">
    <property type="component" value="Unassembled WGS sequence"/>
</dbReference>
<dbReference type="InterPro" id="IPR001789">
    <property type="entry name" value="Sig_transdc_resp-reg_receiver"/>
</dbReference>
<dbReference type="Gene3D" id="6.10.340.10">
    <property type="match status" value="1"/>
</dbReference>
<dbReference type="RefSeq" id="WP_163112377.1">
    <property type="nucleotide sequence ID" value="NZ_JAAAWP010000009.1"/>
</dbReference>
<evidence type="ECO:0000256" key="5">
    <source>
        <dbReference type="PROSITE-ProRule" id="PRU00169"/>
    </source>
</evidence>
<feature type="domain" description="Histidine kinase" evidence="8">
    <location>
        <begin position="399"/>
        <end position="621"/>
    </location>
</feature>
<keyword evidence="7" id="KW-0812">Transmembrane</keyword>
<feature type="coiled-coil region" evidence="6">
    <location>
        <begin position="358"/>
        <end position="392"/>
    </location>
</feature>
<evidence type="ECO:0000313" key="10">
    <source>
        <dbReference type="EMBL" id="NDW22619.1"/>
    </source>
</evidence>
<dbReference type="Gene3D" id="3.30.565.10">
    <property type="entry name" value="Histidine kinase-like ATPase, C-terminal domain"/>
    <property type="match status" value="1"/>
</dbReference>
<comment type="catalytic activity">
    <reaction evidence="1">
        <text>ATP + protein L-histidine = ADP + protein N-phospho-L-histidine.</text>
        <dbReference type="EC" id="2.7.13.3"/>
    </reaction>
</comment>
<keyword evidence="4" id="KW-0902">Two-component regulatory system</keyword>
<dbReference type="InterPro" id="IPR036097">
    <property type="entry name" value="HisK_dim/P_sf"/>
</dbReference>
<evidence type="ECO:0000259" key="9">
    <source>
        <dbReference type="PROSITE" id="PS50110"/>
    </source>
</evidence>
<keyword evidence="3 5" id="KW-0597">Phosphoprotein</keyword>
<dbReference type="InterPro" id="IPR003594">
    <property type="entry name" value="HATPase_dom"/>
</dbReference>
<evidence type="ECO:0000256" key="2">
    <source>
        <dbReference type="ARBA" id="ARBA00012438"/>
    </source>
</evidence>
<dbReference type="SUPFAM" id="SSF55874">
    <property type="entry name" value="ATPase domain of HSP90 chaperone/DNA topoisomerase II/histidine kinase"/>
    <property type="match status" value="1"/>
</dbReference>
<keyword evidence="7" id="KW-1133">Transmembrane helix</keyword>
<dbReference type="PRINTS" id="PR00344">
    <property type="entry name" value="BCTRLSENSOR"/>
</dbReference>
<keyword evidence="6" id="KW-0175">Coiled coil</keyword>
<sequence length="903" mass="99110">MLSSIRIQLVTVLLALIVLILFQSFIAHENQAVLNRGVETATKAVNAVGIVKELERDVVDLQRNVLIFKENASPSAITRFSRLMASISDKLDVLAQSNSAYSNTQDNGVLARMNEHLDAYQLNFKQVVDARAQRDNLVSEGTLTSILVLQRLASSLLNTGDISVNTYEQITKQLVLAENATLKYLIKPDITFVDLFNQSVSPLTDIVSTVDGISKRKLETRVNKLKSDFLTLSQITQGNLFLVNVVMAGSAREFLYLSGELANNVSAASEAATQHTYQLAETTQQKGELFSLFAILLALAAAIFTMGRILGPIKSITGVFNKLSENVPIENIPGSKRTDEIGKLSRAAMVFSDKNRQTQKLLAEAQSLNVEQERLNNELRESKRKAEQATASKSIFLANMSHEIRTPMNGIIGLIELAQKQTISNTVRDYLDKAAYSGQILLSVINDILDFSKIEAGELKIEEVSFSLHSLFDNLIAVIALRAKEKNLSVRFSVNPSLYATVIGDPLRIAQIIMNIGNNAVKFTDQGRVEIEFDGGMNADGDVFTLSMRVSDTGIGMSEKQLSKIFKPFTQADGSTNRMYGGTGLGLAIVSQLVELMNGDLRASSSLGKGSEFFISLPLRAVNRQSGILSQTPALPEGSIYVTASPLLPASYTQHLNLSSTAACSIQDAQAQPNLPEHILIDVPDFSTFRQNLRWFNELVEEGKSVGLIMETAGSALQAKYASLWTNPLIMHPFTPIQFERFIKQVLEKDGHVAPELTADSPPSITLEGHVLLVEDNNINQLVTGEMLTNMGLTFDVAEDGKQAVQKVENSTEYDLILMDVQMPVMDGYEATKALREKGFTDIIIIGLSANAMKEDKQNAIDAGMNDYITKPIKQKALSAKLEYFLARDLTKNASDDDSNYSI</sequence>
<evidence type="ECO:0000256" key="4">
    <source>
        <dbReference type="ARBA" id="ARBA00023012"/>
    </source>
</evidence>
<dbReference type="SMART" id="SM00448">
    <property type="entry name" value="REC"/>
    <property type="match status" value="1"/>
</dbReference>
<dbReference type="InterPro" id="IPR003661">
    <property type="entry name" value="HisK_dim/P_dom"/>
</dbReference>
<dbReference type="SMART" id="SM00387">
    <property type="entry name" value="HATPase_c"/>
    <property type="match status" value="1"/>
</dbReference>
<evidence type="ECO:0000259" key="8">
    <source>
        <dbReference type="PROSITE" id="PS50109"/>
    </source>
</evidence>
<dbReference type="EC" id="2.7.13.3" evidence="2"/>
<feature type="transmembrane region" description="Helical" evidence="7">
    <location>
        <begin position="289"/>
        <end position="310"/>
    </location>
</feature>
<dbReference type="CDD" id="cd16922">
    <property type="entry name" value="HATPase_EvgS-ArcB-TorS-like"/>
    <property type="match status" value="1"/>
</dbReference>
<evidence type="ECO:0000256" key="3">
    <source>
        <dbReference type="ARBA" id="ARBA00022553"/>
    </source>
</evidence>
<dbReference type="AlphaFoldDB" id="A0A6L9MWI0"/>
<dbReference type="PROSITE" id="PS50109">
    <property type="entry name" value="HIS_KIN"/>
    <property type="match status" value="1"/>
</dbReference>
<dbReference type="EMBL" id="JAAAWP010000009">
    <property type="protein sequence ID" value="NDW22619.1"/>
    <property type="molecule type" value="Genomic_DNA"/>
</dbReference>
<dbReference type="CDD" id="cd17546">
    <property type="entry name" value="REC_hyHK_CKI1_RcsC-like"/>
    <property type="match status" value="1"/>
</dbReference>
<proteinExistence type="predicted"/>
<keyword evidence="11" id="KW-1185">Reference proteome</keyword>
<dbReference type="PROSITE" id="PS50110">
    <property type="entry name" value="RESPONSE_REGULATORY"/>
    <property type="match status" value="1"/>
</dbReference>
<organism evidence="10 11">
    <name type="scientific">Alteromonas hispanica</name>
    <dbReference type="NCBI Taxonomy" id="315421"/>
    <lineage>
        <taxon>Bacteria</taxon>
        <taxon>Pseudomonadati</taxon>
        <taxon>Pseudomonadota</taxon>
        <taxon>Gammaproteobacteria</taxon>
        <taxon>Alteromonadales</taxon>
        <taxon>Alteromonadaceae</taxon>
        <taxon>Alteromonas/Salinimonas group</taxon>
        <taxon>Alteromonas</taxon>
    </lineage>
</organism>
<feature type="modified residue" description="4-aspartylphosphate" evidence="5">
    <location>
        <position position="820"/>
    </location>
</feature>
<protein>
    <recommendedName>
        <fullName evidence="2">histidine kinase</fullName>
        <ecNumber evidence="2">2.7.13.3</ecNumber>
    </recommendedName>
</protein>
<dbReference type="InterPro" id="IPR011006">
    <property type="entry name" value="CheY-like_superfamily"/>
</dbReference>
<dbReference type="SMART" id="SM01358">
    <property type="entry name" value="HBM"/>
    <property type="match status" value="1"/>
</dbReference>
<feature type="domain" description="Response regulatory" evidence="9">
    <location>
        <begin position="770"/>
        <end position="886"/>
    </location>
</feature>
<name>A0A6L9MWI0_9ALTE</name>
<dbReference type="SMART" id="SM00388">
    <property type="entry name" value="HisKA"/>
    <property type="match status" value="1"/>
</dbReference>
<evidence type="ECO:0000256" key="7">
    <source>
        <dbReference type="SAM" id="Phobius"/>
    </source>
</evidence>
<evidence type="ECO:0000256" key="1">
    <source>
        <dbReference type="ARBA" id="ARBA00000085"/>
    </source>
</evidence>
<dbReference type="FunFam" id="3.30.565.10:FF:000010">
    <property type="entry name" value="Sensor histidine kinase RcsC"/>
    <property type="match status" value="1"/>
</dbReference>
<dbReference type="InterPro" id="IPR036890">
    <property type="entry name" value="HATPase_C_sf"/>
</dbReference>
<dbReference type="Pfam" id="PF00072">
    <property type="entry name" value="Response_reg"/>
    <property type="match status" value="1"/>
</dbReference>